<evidence type="ECO:0000313" key="14">
    <source>
        <dbReference type="EMBL" id="RUL59731.1"/>
    </source>
</evidence>
<gene>
    <name evidence="10" type="primary">ung</name>
    <name evidence="14" type="ORF">EHV08_08155</name>
</gene>
<evidence type="ECO:0000256" key="5">
    <source>
        <dbReference type="ARBA" id="ARBA00018429"/>
    </source>
</evidence>
<evidence type="ECO:0000256" key="4">
    <source>
        <dbReference type="ARBA" id="ARBA00012030"/>
    </source>
</evidence>
<dbReference type="AlphaFoldDB" id="A0A3S0RB45"/>
<dbReference type="NCBIfam" id="NF003588">
    <property type="entry name" value="PRK05254.1-1"/>
    <property type="match status" value="1"/>
</dbReference>
<dbReference type="PROSITE" id="PS00130">
    <property type="entry name" value="U_DNA_GLYCOSYLASE"/>
    <property type="match status" value="1"/>
</dbReference>
<comment type="catalytic activity">
    <reaction evidence="1 10 12">
        <text>Hydrolyzes single-stranded DNA or mismatched double-stranded DNA and polynucleotides, releasing free uracil.</text>
        <dbReference type="EC" id="3.2.2.27"/>
    </reaction>
</comment>
<dbReference type="Proteomes" id="UP000278983">
    <property type="component" value="Unassembled WGS sequence"/>
</dbReference>
<dbReference type="SMART" id="SM00986">
    <property type="entry name" value="UDG"/>
    <property type="match status" value="1"/>
</dbReference>
<dbReference type="NCBIfam" id="NF003589">
    <property type="entry name" value="PRK05254.1-2"/>
    <property type="match status" value="1"/>
</dbReference>
<evidence type="ECO:0000256" key="8">
    <source>
        <dbReference type="ARBA" id="ARBA00022801"/>
    </source>
</evidence>
<name>A0A3S0RB45_9BACT</name>
<accession>A0A3S0RB45</accession>
<dbReference type="InterPro" id="IPR018085">
    <property type="entry name" value="Ura-DNA_Glyclase_AS"/>
</dbReference>
<keyword evidence="8 10" id="KW-0378">Hydrolase</keyword>
<evidence type="ECO:0000256" key="6">
    <source>
        <dbReference type="ARBA" id="ARBA00022490"/>
    </source>
</evidence>
<dbReference type="GO" id="GO:0004844">
    <property type="term" value="F:uracil DNA N-glycosylase activity"/>
    <property type="evidence" value="ECO:0007669"/>
    <property type="project" value="UniProtKB-UniRule"/>
</dbReference>
<evidence type="ECO:0000256" key="12">
    <source>
        <dbReference type="RuleBase" id="RU003780"/>
    </source>
</evidence>
<evidence type="ECO:0000256" key="11">
    <source>
        <dbReference type="PROSITE-ProRule" id="PRU10072"/>
    </source>
</evidence>
<dbReference type="GO" id="GO:0005737">
    <property type="term" value="C:cytoplasm"/>
    <property type="evidence" value="ECO:0007669"/>
    <property type="project" value="UniProtKB-SubCell"/>
</dbReference>
<comment type="similarity">
    <text evidence="3 10 12">Belongs to the uracil-DNA glycosylase (UDG) superfamily. UNG family.</text>
</comment>
<evidence type="ECO:0000256" key="7">
    <source>
        <dbReference type="ARBA" id="ARBA00022763"/>
    </source>
</evidence>
<dbReference type="FunFam" id="3.40.470.10:FF:000001">
    <property type="entry name" value="Uracil-DNA glycosylase"/>
    <property type="match status" value="1"/>
</dbReference>
<dbReference type="SMART" id="SM00987">
    <property type="entry name" value="UreE_C"/>
    <property type="match status" value="1"/>
</dbReference>
<keyword evidence="6 10" id="KW-0963">Cytoplasm</keyword>
<dbReference type="RefSeq" id="WP_126678837.1">
    <property type="nucleotide sequence ID" value="NZ_RYYU01000001.1"/>
</dbReference>
<evidence type="ECO:0000256" key="1">
    <source>
        <dbReference type="ARBA" id="ARBA00001400"/>
    </source>
</evidence>
<keyword evidence="9 10" id="KW-0234">DNA repair</keyword>
<protein>
    <recommendedName>
        <fullName evidence="5 10">Uracil-DNA glycosylase</fullName>
        <shortName evidence="10">UDG</shortName>
        <ecNumber evidence="4 10">3.2.2.27</ecNumber>
    </recommendedName>
</protein>
<evidence type="ECO:0000256" key="9">
    <source>
        <dbReference type="ARBA" id="ARBA00023204"/>
    </source>
</evidence>
<feature type="active site" description="Proton acceptor" evidence="10 11">
    <location>
        <position position="65"/>
    </location>
</feature>
<evidence type="ECO:0000256" key="2">
    <source>
        <dbReference type="ARBA" id="ARBA00002631"/>
    </source>
</evidence>
<dbReference type="SUPFAM" id="SSF52141">
    <property type="entry name" value="Uracil-DNA glycosylase-like"/>
    <property type="match status" value="1"/>
</dbReference>
<dbReference type="GO" id="GO:0097510">
    <property type="term" value="P:base-excision repair, AP site formation via deaminated base removal"/>
    <property type="evidence" value="ECO:0007669"/>
    <property type="project" value="TreeGrafter"/>
</dbReference>
<dbReference type="PANTHER" id="PTHR11264:SF0">
    <property type="entry name" value="URACIL-DNA GLYCOSYLASE"/>
    <property type="match status" value="1"/>
</dbReference>
<comment type="function">
    <text evidence="2 10 12">Excises uracil residues from the DNA which can arise as a result of misincorporation of dUMP residues by DNA polymerase or due to deamination of cytosine.</text>
</comment>
<dbReference type="InterPro" id="IPR002043">
    <property type="entry name" value="UDG_fam1"/>
</dbReference>
<proteinExistence type="inferred from homology"/>
<dbReference type="NCBIfam" id="TIGR00628">
    <property type="entry name" value="ung"/>
    <property type="match status" value="1"/>
</dbReference>
<comment type="subcellular location">
    <subcellularLocation>
        <location evidence="10">Cytoplasm</location>
    </subcellularLocation>
</comment>
<comment type="caution">
    <text evidence="14">The sequence shown here is derived from an EMBL/GenBank/DDBJ whole genome shotgun (WGS) entry which is preliminary data.</text>
</comment>
<dbReference type="CDD" id="cd10027">
    <property type="entry name" value="UDG-F1-like"/>
    <property type="match status" value="1"/>
</dbReference>
<dbReference type="InterPro" id="IPR005122">
    <property type="entry name" value="Uracil-DNA_glycosylase-like"/>
</dbReference>
<dbReference type="Pfam" id="PF03167">
    <property type="entry name" value="UDG"/>
    <property type="match status" value="1"/>
</dbReference>
<dbReference type="EC" id="3.2.2.27" evidence="4 10"/>
<feature type="domain" description="Uracil-DNA glycosylase-like" evidence="13">
    <location>
        <begin position="50"/>
        <end position="211"/>
    </location>
</feature>
<dbReference type="OrthoDB" id="9804372at2"/>
<dbReference type="InterPro" id="IPR036895">
    <property type="entry name" value="Uracil-DNA_glycosylase-like_sf"/>
</dbReference>
<dbReference type="EMBL" id="RYYU01000001">
    <property type="protein sequence ID" value="RUL59731.1"/>
    <property type="molecule type" value="Genomic_DNA"/>
</dbReference>
<dbReference type="NCBIfam" id="NF003591">
    <property type="entry name" value="PRK05254.1-4"/>
    <property type="match status" value="1"/>
</dbReference>
<keyword evidence="15" id="KW-1185">Reference proteome</keyword>
<dbReference type="PANTHER" id="PTHR11264">
    <property type="entry name" value="URACIL-DNA GLYCOSYLASE"/>
    <property type="match status" value="1"/>
</dbReference>
<organism evidence="14 15">
    <name type="scientific">Prevotella koreensis</name>
    <dbReference type="NCBI Taxonomy" id="2490854"/>
    <lineage>
        <taxon>Bacteria</taxon>
        <taxon>Pseudomonadati</taxon>
        <taxon>Bacteroidota</taxon>
        <taxon>Bacteroidia</taxon>
        <taxon>Bacteroidales</taxon>
        <taxon>Prevotellaceae</taxon>
        <taxon>Prevotella</taxon>
    </lineage>
</organism>
<evidence type="ECO:0000313" key="15">
    <source>
        <dbReference type="Proteomes" id="UP000278983"/>
    </source>
</evidence>
<keyword evidence="7 10" id="KW-0227">DNA damage</keyword>
<evidence type="ECO:0000259" key="13">
    <source>
        <dbReference type="SMART" id="SM00986"/>
    </source>
</evidence>
<evidence type="ECO:0000256" key="3">
    <source>
        <dbReference type="ARBA" id="ARBA00008184"/>
    </source>
</evidence>
<dbReference type="NCBIfam" id="NF003592">
    <property type="entry name" value="PRK05254.1-5"/>
    <property type="match status" value="1"/>
</dbReference>
<evidence type="ECO:0000256" key="10">
    <source>
        <dbReference type="HAMAP-Rule" id="MF_00148"/>
    </source>
</evidence>
<reference evidence="14 15" key="1">
    <citation type="submission" date="2018-12" db="EMBL/GenBank/DDBJ databases">
        <title>Genome sequencing of Prevotella sp. KCOM 3155 (= JS262).</title>
        <authorList>
            <person name="Kook J.-K."/>
            <person name="Park S.-N."/>
            <person name="Lim Y.K."/>
        </authorList>
    </citation>
    <scope>NUCLEOTIDE SEQUENCE [LARGE SCALE GENOMIC DNA]</scope>
    <source>
        <strain evidence="14 15">KCOM 3155</strain>
    </source>
</reference>
<dbReference type="HAMAP" id="MF_00148">
    <property type="entry name" value="UDG"/>
    <property type="match status" value="1"/>
</dbReference>
<dbReference type="Gene3D" id="3.40.470.10">
    <property type="entry name" value="Uracil-DNA glycosylase-like domain"/>
    <property type="match status" value="1"/>
</dbReference>
<keyword evidence="14" id="KW-0326">Glycosidase</keyword>
<sequence>MNVKIEPSWAACMGEEFDKPYFASLVDFVRREYSSTVCYPPGHEIFNAFNLCPFDKVKVVIIGQDPYHEPEQAEGLCFSVKEGVMPPPSLVNIFKEIQGDLGRPIPANGSLRRWAEQGVLLLNATLTVRAHQAASHQRHGWEEFTDACIRKLAHDRRNIVYMLWGGFARSKAQLIDSQANLVLQSVHPSPLSANRGGWFGNHHFSRCNEYLRQQGIEEIEW</sequence>